<dbReference type="InterPro" id="IPR043129">
    <property type="entry name" value="ATPase_NBD"/>
</dbReference>
<dbReference type="Pfam" id="PF02685">
    <property type="entry name" value="Glucokinase"/>
    <property type="match status" value="1"/>
</dbReference>
<evidence type="ECO:0000256" key="3">
    <source>
        <dbReference type="HAMAP-Rule" id="MF_00524"/>
    </source>
</evidence>
<evidence type="ECO:0000256" key="2">
    <source>
        <dbReference type="ARBA" id="ARBA00022777"/>
    </source>
</evidence>
<proteinExistence type="inferred from homology"/>
<keyword evidence="1 3" id="KW-0808">Transferase</keyword>
<gene>
    <name evidence="3" type="primary">glk</name>
    <name evidence="5" type="ORF">ucyna2_00742</name>
</gene>
<name>A0A086CGW5_9CHRO</name>
<dbReference type="Proteomes" id="UP000028922">
    <property type="component" value="Unassembled WGS sequence"/>
</dbReference>
<dbReference type="GO" id="GO:0004340">
    <property type="term" value="F:glucokinase activity"/>
    <property type="evidence" value="ECO:0007669"/>
    <property type="project" value="UniProtKB-UniRule"/>
</dbReference>
<dbReference type="STRING" id="1527444.ucyna2_00742"/>
<evidence type="ECO:0000256" key="4">
    <source>
        <dbReference type="RuleBase" id="RU004046"/>
    </source>
</evidence>
<dbReference type="SUPFAM" id="SSF53067">
    <property type="entry name" value="Actin-like ATPase domain"/>
    <property type="match status" value="1"/>
</dbReference>
<sequence length="347" mass="38130">MALLLAGDIGGTKTILSLVNSENVQNGQKLPQQKSLYEKTYPSQEFTDLVPIVKHFCEEAKLQLNSEILVKNACFGIAGPVISNTSKLTNLNWFLTSNRLEKELFIDKVDLINDFVAISYGILGLKNEDLYTLQDVEPRSKSPIAVLGAGTGLGEGFLIPSENGKYLAFPSEGSHADFAPHNNLGFELSTYIKEKYNLSRISVERVVSGIGISTIYQFLRQKYPEKETETMKVAYQAWELKKTINISATISKSAIEDHDFLCQQAMKLFIESYGSEAGNLALKLLPYSGLYVAGGIAAKILPLMKSETFIDSFKSKGRMSSLLSEIPVHIILNPKVGLIGAALHAAQ</sequence>
<dbReference type="PATRIC" id="fig|1527444.3.peg.705"/>
<dbReference type="Gene3D" id="3.40.367.20">
    <property type="match status" value="1"/>
</dbReference>
<evidence type="ECO:0000313" key="6">
    <source>
        <dbReference type="Proteomes" id="UP000028922"/>
    </source>
</evidence>
<keyword evidence="3" id="KW-0547">Nucleotide-binding</keyword>
<dbReference type="eggNOG" id="COG0837">
    <property type="taxonomic scope" value="Bacteria"/>
</dbReference>
<comment type="subcellular location">
    <subcellularLocation>
        <location evidence="3">Cytoplasm</location>
    </subcellularLocation>
</comment>
<dbReference type="EC" id="2.7.1.2" evidence="3"/>
<comment type="caution">
    <text evidence="5">The sequence shown here is derived from an EMBL/GenBank/DDBJ whole genome shotgun (WGS) entry which is preliminary data.</text>
</comment>
<dbReference type="GO" id="GO:0006096">
    <property type="term" value="P:glycolytic process"/>
    <property type="evidence" value="ECO:0007669"/>
    <property type="project" value="UniProtKB-UniRule"/>
</dbReference>
<keyword evidence="3" id="KW-0963">Cytoplasm</keyword>
<dbReference type="GO" id="GO:0005737">
    <property type="term" value="C:cytoplasm"/>
    <property type="evidence" value="ECO:0007669"/>
    <property type="project" value="UniProtKB-SubCell"/>
</dbReference>
<keyword evidence="3" id="KW-0324">Glycolysis</keyword>
<comment type="catalytic activity">
    <reaction evidence="3">
        <text>D-glucose + ATP = D-glucose 6-phosphate + ADP + H(+)</text>
        <dbReference type="Rhea" id="RHEA:17825"/>
        <dbReference type="ChEBI" id="CHEBI:4167"/>
        <dbReference type="ChEBI" id="CHEBI:15378"/>
        <dbReference type="ChEBI" id="CHEBI:30616"/>
        <dbReference type="ChEBI" id="CHEBI:61548"/>
        <dbReference type="ChEBI" id="CHEBI:456216"/>
        <dbReference type="EC" id="2.7.1.2"/>
    </reaction>
</comment>
<dbReference type="GO" id="GO:0005536">
    <property type="term" value="F:D-glucose binding"/>
    <property type="evidence" value="ECO:0007669"/>
    <property type="project" value="InterPro"/>
</dbReference>
<dbReference type="HAMAP" id="MF_00524">
    <property type="entry name" value="Glucokinase"/>
    <property type="match status" value="1"/>
</dbReference>
<reference evidence="5 6" key="1">
    <citation type="submission" date="2014-08" db="EMBL/GenBank/DDBJ databases">
        <title>Comparative genomics reveals surprising divergence of two closely related strains of uncultivated UCYN-A cyanobacteria.</title>
        <authorList>
            <person name="Bombar D."/>
            <person name="Heller P."/>
            <person name="Sanchez-Baracaldo P."/>
            <person name="Carter B.J."/>
            <person name="Zert J.P."/>
        </authorList>
    </citation>
    <scope>NUCLEOTIDE SEQUENCE [LARGE SCALE GENOMIC DNA]</scope>
</reference>
<feature type="binding site" evidence="3">
    <location>
        <begin position="7"/>
        <end position="12"/>
    </location>
    <ligand>
        <name>ATP</name>
        <dbReference type="ChEBI" id="CHEBI:30616"/>
    </ligand>
</feature>
<evidence type="ECO:0000313" key="5">
    <source>
        <dbReference type="EMBL" id="KFF41429.1"/>
    </source>
</evidence>
<protein>
    <recommendedName>
        <fullName evidence="3">Glucokinase</fullName>
        <ecNumber evidence="3">2.7.1.2</ecNumber>
    </recommendedName>
    <alternativeName>
        <fullName evidence="3">Glucose kinase</fullName>
    </alternativeName>
</protein>
<dbReference type="PANTHER" id="PTHR47363">
    <property type="entry name" value="GLUCOKINASE"/>
    <property type="match status" value="1"/>
</dbReference>
<dbReference type="EMBL" id="JPSP01000007">
    <property type="protein sequence ID" value="KFF41429.1"/>
    <property type="molecule type" value="Genomic_DNA"/>
</dbReference>
<dbReference type="NCBIfam" id="NF001415">
    <property type="entry name" value="PRK00292.1-2"/>
    <property type="match status" value="1"/>
</dbReference>
<organism evidence="5 6">
    <name type="scientific">Candidatus Atelocyanobacterium thalassa isolate SIO64986</name>
    <dbReference type="NCBI Taxonomy" id="1527444"/>
    <lineage>
        <taxon>Bacteria</taxon>
        <taxon>Bacillati</taxon>
        <taxon>Cyanobacteriota</taxon>
        <taxon>Cyanophyceae</taxon>
        <taxon>Oscillatoriophycideae</taxon>
        <taxon>Chroococcales</taxon>
        <taxon>Aphanothecaceae</taxon>
        <taxon>Candidatus Atelocyanobacterium</taxon>
        <taxon>Candidatus Atelocyanobacterium thalassae</taxon>
    </lineage>
</organism>
<keyword evidence="3" id="KW-0067">ATP-binding</keyword>
<dbReference type="GO" id="GO:0005524">
    <property type="term" value="F:ATP binding"/>
    <property type="evidence" value="ECO:0007669"/>
    <property type="project" value="UniProtKB-UniRule"/>
</dbReference>
<dbReference type="Gene3D" id="3.30.420.40">
    <property type="match status" value="1"/>
</dbReference>
<keyword evidence="2 3" id="KW-0418">Kinase</keyword>
<dbReference type="CDD" id="cd24008">
    <property type="entry name" value="ASKHA_NBD_GLK"/>
    <property type="match status" value="1"/>
</dbReference>
<comment type="similarity">
    <text evidence="3 4">Belongs to the bacterial glucokinase family.</text>
</comment>
<dbReference type="InterPro" id="IPR003836">
    <property type="entry name" value="Glucokinase"/>
</dbReference>
<dbReference type="AlphaFoldDB" id="A0A086CGW5"/>
<evidence type="ECO:0000256" key="1">
    <source>
        <dbReference type="ARBA" id="ARBA00022679"/>
    </source>
</evidence>
<dbReference type="PANTHER" id="PTHR47363:SF1">
    <property type="entry name" value="GLUCOKINASE"/>
    <property type="match status" value="1"/>
</dbReference>
<dbReference type="NCBIfam" id="TIGR00749">
    <property type="entry name" value="glk"/>
    <property type="match status" value="1"/>
</dbReference>
<accession>A0A086CGW5</accession>